<dbReference type="Proteomes" id="UP001157418">
    <property type="component" value="Unassembled WGS sequence"/>
</dbReference>
<dbReference type="InterPro" id="IPR032567">
    <property type="entry name" value="RTL1-rel"/>
</dbReference>
<protein>
    <submittedName>
        <fullName evidence="1">Uncharacterized protein</fullName>
    </submittedName>
</protein>
<accession>A0AAU9LZ54</accession>
<dbReference type="EMBL" id="CAKMRJ010001112">
    <property type="protein sequence ID" value="CAH1421118.1"/>
    <property type="molecule type" value="Genomic_DNA"/>
</dbReference>
<dbReference type="Pfam" id="PF08284">
    <property type="entry name" value="RVP_2"/>
    <property type="match status" value="1"/>
</dbReference>
<keyword evidence="2" id="KW-1185">Reference proteome</keyword>
<proteinExistence type="predicted"/>
<dbReference type="PANTHER" id="PTHR15503">
    <property type="entry name" value="LDOC1 RELATED"/>
    <property type="match status" value="1"/>
</dbReference>
<sequence length="261" mass="28583">MSIQFLRCRATQMDHAMPGQCNQRGHKKSQCPSLASAGQVVAPAPTTMRITDGRQGRAESSVAKSRAFQLTIEEASAVPDVVMVNGISAMVLFDSGATIYFVSLALSKRFSRAPGELDCPLDVEIADDRTIRVARVHRRLGMDWLSPNGAVIHCKQQLVRVHTPSGGEIVIQGERPQCGLILCLAARARRHLKQGCAGYVAYVMDTRDKGKATVDDVPVVQEYPDEFLEDLPGIPPERQVEFRIDLVPGRAVHHGESRSCL</sequence>
<reference evidence="1 2" key="1">
    <citation type="submission" date="2022-01" db="EMBL/GenBank/DDBJ databases">
        <authorList>
            <person name="Xiong W."/>
            <person name="Schranz E."/>
        </authorList>
    </citation>
    <scope>NUCLEOTIDE SEQUENCE [LARGE SCALE GENOMIC DNA]</scope>
</reference>
<dbReference type="CDD" id="cd00303">
    <property type="entry name" value="retropepsin_like"/>
    <property type="match status" value="1"/>
</dbReference>
<comment type="caution">
    <text evidence="1">The sequence shown here is derived from an EMBL/GenBank/DDBJ whole genome shotgun (WGS) entry which is preliminary data.</text>
</comment>
<evidence type="ECO:0000313" key="1">
    <source>
        <dbReference type="EMBL" id="CAH1421118.1"/>
    </source>
</evidence>
<evidence type="ECO:0000313" key="2">
    <source>
        <dbReference type="Proteomes" id="UP001157418"/>
    </source>
</evidence>
<dbReference type="PANTHER" id="PTHR15503:SF41">
    <property type="entry name" value="NUCLEOTIDYLTRANSFERASE, RIBONUCLEASE H"/>
    <property type="match status" value="1"/>
</dbReference>
<dbReference type="AlphaFoldDB" id="A0AAU9LZ54"/>
<gene>
    <name evidence="1" type="ORF">LVIROSA_LOCUS8533</name>
</gene>
<organism evidence="1 2">
    <name type="scientific">Lactuca virosa</name>
    <dbReference type="NCBI Taxonomy" id="75947"/>
    <lineage>
        <taxon>Eukaryota</taxon>
        <taxon>Viridiplantae</taxon>
        <taxon>Streptophyta</taxon>
        <taxon>Embryophyta</taxon>
        <taxon>Tracheophyta</taxon>
        <taxon>Spermatophyta</taxon>
        <taxon>Magnoliopsida</taxon>
        <taxon>eudicotyledons</taxon>
        <taxon>Gunneridae</taxon>
        <taxon>Pentapetalae</taxon>
        <taxon>asterids</taxon>
        <taxon>campanulids</taxon>
        <taxon>Asterales</taxon>
        <taxon>Asteraceae</taxon>
        <taxon>Cichorioideae</taxon>
        <taxon>Cichorieae</taxon>
        <taxon>Lactucinae</taxon>
        <taxon>Lactuca</taxon>
    </lineage>
</organism>
<name>A0AAU9LZ54_9ASTR</name>